<dbReference type="InterPro" id="IPR001434">
    <property type="entry name" value="OmcB-like_DUF11"/>
</dbReference>
<dbReference type="KEGG" id="smon:AWR27_11750"/>
<dbReference type="InterPro" id="IPR047589">
    <property type="entry name" value="DUF11_rpt"/>
</dbReference>
<evidence type="ECO:0000313" key="6">
    <source>
        <dbReference type="Proteomes" id="UP000187941"/>
    </source>
</evidence>
<dbReference type="STRING" id="1178516.AWR27_11750"/>
<dbReference type="OrthoDB" id="1488710at2"/>
<dbReference type="PROSITE" id="PS50853">
    <property type="entry name" value="FN3"/>
    <property type="match status" value="1"/>
</dbReference>
<protein>
    <recommendedName>
        <fullName evidence="4">Fibronectin type-III domain-containing protein</fullName>
    </recommendedName>
</protein>
<feature type="region of interest" description="Disordered" evidence="2">
    <location>
        <begin position="806"/>
        <end position="864"/>
    </location>
</feature>
<dbReference type="InterPro" id="IPR003961">
    <property type="entry name" value="FN3_dom"/>
</dbReference>
<dbReference type="Gene3D" id="3.40.50.1110">
    <property type="entry name" value="SGNH hydrolase"/>
    <property type="match status" value="1"/>
</dbReference>
<keyword evidence="3" id="KW-0732">Signal</keyword>
<evidence type="ECO:0000313" key="5">
    <source>
        <dbReference type="EMBL" id="AQG79938.1"/>
    </source>
</evidence>
<dbReference type="PANTHER" id="PTHR31988:SF19">
    <property type="entry name" value="9-O-ACETYL-N-ACETYLNEURAMINIC ACID DEACETYLASE-RELATED"/>
    <property type="match status" value="1"/>
</dbReference>
<feature type="compositionally biased region" description="Polar residues" evidence="2">
    <location>
        <begin position="845"/>
        <end position="861"/>
    </location>
</feature>
<dbReference type="Pfam" id="PF03629">
    <property type="entry name" value="SASA"/>
    <property type="match status" value="1"/>
</dbReference>
<keyword evidence="1" id="KW-0378">Hydrolase</keyword>
<organism evidence="5 6">
    <name type="scientific">Spirosoma montaniterrae</name>
    <dbReference type="NCBI Taxonomy" id="1178516"/>
    <lineage>
        <taxon>Bacteria</taxon>
        <taxon>Pseudomonadati</taxon>
        <taxon>Bacteroidota</taxon>
        <taxon>Cytophagia</taxon>
        <taxon>Cytophagales</taxon>
        <taxon>Cytophagaceae</taxon>
        <taxon>Spirosoma</taxon>
    </lineage>
</organism>
<evidence type="ECO:0000259" key="4">
    <source>
        <dbReference type="PROSITE" id="PS50853"/>
    </source>
</evidence>
<dbReference type="InterPro" id="IPR005181">
    <property type="entry name" value="SASA"/>
</dbReference>
<evidence type="ECO:0000256" key="1">
    <source>
        <dbReference type="ARBA" id="ARBA00022801"/>
    </source>
</evidence>
<feature type="region of interest" description="Disordered" evidence="2">
    <location>
        <begin position="959"/>
        <end position="990"/>
    </location>
</feature>
<dbReference type="PANTHER" id="PTHR31988">
    <property type="entry name" value="ESTERASE, PUTATIVE (DUF303)-RELATED"/>
    <property type="match status" value="1"/>
</dbReference>
<keyword evidence="6" id="KW-1185">Reference proteome</keyword>
<feature type="compositionally biased region" description="Polar residues" evidence="2">
    <location>
        <begin position="959"/>
        <end position="976"/>
    </location>
</feature>
<sequence length="990" mass="104808">MTFRILLCGLLWQLLPSFSFAQLTLTTPVTRMVIQRNATNRANVLVAGLAPASATLVEARMVPLTLGQGSATAWTSLPFLSNSKAFRGWISTTGGWYRLDVRAKVTTTVLDQTSVNRVGVGEVFVVAGQSNVAGGFQTVVGATDDRVSCVDFRQDSLSEQLLPLRFNRVSSGTNIGPGQPYHLWGMLGDSLTRRLNVPVLFLGAALGGTSSDQWQQSAAGNFSSSLNASVYRRLGVALLHYVRRTGARAVLWHQGESDLYTSQQTYYDNIRYVIEKSRQQVNNAPLPWVVSRVSFINGNTNPAVIAAQNQLISNLPATFPGPATDSIVGPTNRPDGIHFSGAGLVRFVNSWVQALDANFFTVSTPYTPADESALLTSGYTLPIRRKPGETLFFSSLRSSPVETNNQYKVQILRADDGTTVLESAASSANPIQLTLPGNFPDGEYRFRTLTTNPATTGALSEPFRVDYFAPTTGVPLILQTAVQGGTADAVIRRVGYRYERGSHGFFAMVDASQPVEVRMQRIDGGSFSDSNWYLMPPVSQAPNYPQFADFSYVRFYPPIASGVGGVEPGRYRLSVRRQGDTGAGLWFEQSLLNNTRYILYYTQESVSNVPPVLTTSQATPAPVCLSGQIPVYVSVEGGSMSAGNVYSVRLSDGSGSFTSETVIGTGTSSPVVVTLPASLSVASNYRIRVVASNPAVSSAPSDPLTFCADLSLGMQLGSRTPKVGQPVTVTLTVSNSGPLPAHNIRAMSLLPDNLIFVNALTSSVSAAAGTVIVGVDSVAAGGSVAVLYRLQANQAGTFLTTAQLTATDQADPDSQPNSGTGDGQDDMAVADLRTLDGSGPIRVSPNPNQTPLPALQANQPATDPAKADLALRLTSSSLTPNSGQPFMLSVIVTNRGGATATGVSMQLVLPTGWSLAVTDGLSVNGQIITGNIANIPVDASNTLAVHLIALQAGTLRAQVQTASPSDPDSTPGNGFTNGEDDTASLTLRVR</sequence>
<dbReference type="SUPFAM" id="SSF52266">
    <property type="entry name" value="SGNH hydrolase"/>
    <property type="match status" value="1"/>
</dbReference>
<name>A0A1P9WX91_9BACT</name>
<accession>A0A1P9WX91</accession>
<dbReference type="InterPro" id="IPR052940">
    <property type="entry name" value="Carb_Esterase_6"/>
</dbReference>
<dbReference type="InterPro" id="IPR013783">
    <property type="entry name" value="Ig-like_fold"/>
</dbReference>
<feature type="chain" id="PRO_5012636898" description="Fibronectin type-III domain-containing protein" evidence="3">
    <location>
        <begin position="22"/>
        <end position="990"/>
    </location>
</feature>
<dbReference type="GO" id="GO:0016788">
    <property type="term" value="F:hydrolase activity, acting on ester bonds"/>
    <property type="evidence" value="ECO:0007669"/>
    <property type="project" value="UniProtKB-ARBA"/>
</dbReference>
<dbReference type="RefSeq" id="WP_077131369.1">
    <property type="nucleotide sequence ID" value="NZ_CP014263.1"/>
</dbReference>
<dbReference type="Pfam" id="PF01345">
    <property type="entry name" value="DUF11"/>
    <property type="match status" value="2"/>
</dbReference>
<dbReference type="AlphaFoldDB" id="A0A1P9WX91"/>
<evidence type="ECO:0000256" key="3">
    <source>
        <dbReference type="SAM" id="SignalP"/>
    </source>
</evidence>
<gene>
    <name evidence="5" type="ORF">AWR27_11750</name>
</gene>
<dbReference type="Proteomes" id="UP000187941">
    <property type="component" value="Chromosome"/>
</dbReference>
<proteinExistence type="predicted"/>
<dbReference type="NCBIfam" id="TIGR01451">
    <property type="entry name" value="B_ant_repeat"/>
    <property type="match status" value="1"/>
</dbReference>
<dbReference type="InterPro" id="IPR036514">
    <property type="entry name" value="SGNH_hydro_sf"/>
</dbReference>
<dbReference type="EMBL" id="CP014263">
    <property type="protein sequence ID" value="AQG79938.1"/>
    <property type="molecule type" value="Genomic_DNA"/>
</dbReference>
<evidence type="ECO:0000256" key="2">
    <source>
        <dbReference type="SAM" id="MobiDB-lite"/>
    </source>
</evidence>
<feature type="domain" description="Fibronectin type-III" evidence="4">
    <location>
        <begin position="609"/>
        <end position="711"/>
    </location>
</feature>
<feature type="signal peptide" evidence="3">
    <location>
        <begin position="1"/>
        <end position="21"/>
    </location>
</feature>
<dbReference type="Gene3D" id="2.60.40.10">
    <property type="entry name" value="Immunoglobulins"/>
    <property type="match status" value="2"/>
</dbReference>
<reference evidence="5 6" key="1">
    <citation type="submission" date="2016-01" db="EMBL/GenBank/DDBJ databases">
        <authorList>
            <person name="Oliw E.H."/>
        </authorList>
    </citation>
    <scope>NUCLEOTIDE SEQUENCE [LARGE SCALE GENOMIC DNA]</scope>
    <source>
        <strain evidence="5 6">DY10</strain>
    </source>
</reference>